<organism evidence="2 3">
    <name type="scientific">Rhodopirellula baltica SH28</name>
    <dbReference type="NCBI Taxonomy" id="993517"/>
    <lineage>
        <taxon>Bacteria</taxon>
        <taxon>Pseudomonadati</taxon>
        <taxon>Planctomycetota</taxon>
        <taxon>Planctomycetia</taxon>
        <taxon>Pirellulales</taxon>
        <taxon>Pirellulaceae</taxon>
        <taxon>Rhodopirellula</taxon>
    </lineage>
</organism>
<sequence length="58" mass="6678">MDQPRQKKAERRSRLASAEASARVPGETWTTLPNRMSDRKTDRSFSFWLVQTAHAKST</sequence>
<gene>
    <name evidence="2" type="ORF">RBSH_03880</name>
</gene>
<evidence type="ECO:0000256" key="1">
    <source>
        <dbReference type="SAM" id="MobiDB-lite"/>
    </source>
</evidence>
<comment type="caution">
    <text evidence="2">The sequence shown here is derived from an EMBL/GenBank/DDBJ whole genome shotgun (WGS) entry which is preliminary data.</text>
</comment>
<accession>K5DEH7</accession>
<evidence type="ECO:0000313" key="2">
    <source>
        <dbReference type="EMBL" id="EKK00853.1"/>
    </source>
</evidence>
<feature type="region of interest" description="Disordered" evidence="1">
    <location>
        <begin position="1"/>
        <end position="38"/>
    </location>
</feature>
<reference evidence="2 3" key="1">
    <citation type="journal article" date="2013" name="Mar. Genomics">
        <title>Expression of sulfatases in Rhodopirellula baltica and the diversity of sulfatases in the genus Rhodopirellula.</title>
        <authorList>
            <person name="Wegner C.E."/>
            <person name="Richter-Heitmann T."/>
            <person name="Klindworth A."/>
            <person name="Klockow C."/>
            <person name="Richter M."/>
            <person name="Achstetter T."/>
            <person name="Glockner F.O."/>
            <person name="Harder J."/>
        </authorList>
    </citation>
    <scope>NUCLEOTIDE SEQUENCE [LARGE SCALE GENOMIC DNA]</scope>
    <source>
        <strain evidence="2 3">SH28</strain>
    </source>
</reference>
<proteinExistence type="predicted"/>
<name>K5DEH7_RHOBT</name>
<dbReference type="PATRIC" id="fig|993517.3.peg.4215"/>
<protein>
    <submittedName>
        <fullName evidence="2">Uncharacterized protein</fullName>
    </submittedName>
</protein>
<dbReference type="EMBL" id="AMCW01000112">
    <property type="protein sequence ID" value="EKK00853.1"/>
    <property type="molecule type" value="Genomic_DNA"/>
</dbReference>
<evidence type="ECO:0000313" key="3">
    <source>
        <dbReference type="Proteomes" id="UP000007993"/>
    </source>
</evidence>
<dbReference type="Proteomes" id="UP000007993">
    <property type="component" value="Unassembled WGS sequence"/>
</dbReference>
<dbReference type="AlphaFoldDB" id="K5DEH7"/>